<evidence type="ECO:0000313" key="3">
    <source>
        <dbReference type="Proteomes" id="UP000469950"/>
    </source>
</evidence>
<dbReference type="InterPro" id="IPR010982">
    <property type="entry name" value="Lambda_DNA-bd_dom_sf"/>
</dbReference>
<evidence type="ECO:0000259" key="1">
    <source>
        <dbReference type="PROSITE" id="PS50943"/>
    </source>
</evidence>
<feature type="domain" description="HTH cro/C1-type" evidence="1">
    <location>
        <begin position="34"/>
        <end position="72"/>
    </location>
</feature>
<dbReference type="AlphaFoldDB" id="A0A833JQJ5"/>
<dbReference type="RefSeq" id="WP_153740411.1">
    <property type="nucleotide sequence ID" value="NZ_WBMP01000005.1"/>
</dbReference>
<dbReference type="Gene3D" id="1.10.260.40">
    <property type="entry name" value="lambda repressor-like DNA-binding domains"/>
    <property type="match status" value="1"/>
</dbReference>
<dbReference type="PROSITE" id="PS50943">
    <property type="entry name" value="HTH_CROC1"/>
    <property type="match status" value="1"/>
</dbReference>
<evidence type="ECO:0000313" key="2">
    <source>
        <dbReference type="EMBL" id="KAE8546177.1"/>
    </source>
</evidence>
<dbReference type="CDD" id="cd00093">
    <property type="entry name" value="HTH_XRE"/>
    <property type="match status" value="1"/>
</dbReference>
<dbReference type="EMBL" id="WBMP01000005">
    <property type="protein sequence ID" value="KAE8546177.1"/>
    <property type="molecule type" value="Genomic_DNA"/>
</dbReference>
<reference evidence="2 3" key="1">
    <citation type="submission" date="2019-10" db="EMBL/GenBank/DDBJ databases">
        <title>Draft genome sequence of Marinobacter hydrocarbonoclasticus NCT7M from the microbiome of the marine copepod.</title>
        <authorList>
            <person name="Nuttall R."/>
            <person name="Sharma G."/>
            <person name="Moisander P."/>
        </authorList>
    </citation>
    <scope>NUCLEOTIDE SEQUENCE [LARGE SCALE GENOMIC DNA]</scope>
    <source>
        <strain evidence="2 3">NCT7M</strain>
    </source>
</reference>
<dbReference type="SUPFAM" id="SSF47413">
    <property type="entry name" value="lambda repressor-like DNA-binding domains"/>
    <property type="match status" value="1"/>
</dbReference>
<gene>
    <name evidence="2" type="ORF">F6453_1423</name>
</gene>
<protein>
    <recommendedName>
        <fullName evidence="1">HTH cro/C1-type domain-containing protein</fullName>
    </recommendedName>
</protein>
<name>A0A833JQJ5_MARNT</name>
<dbReference type="Proteomes" id="UP000469950">
    <property type="component" value="Unassembled WGS sequence"/>
</dbReference>
<proteinExistence type="predicted"/>
<dbReference type="GO" id="GO:0003677">
    <property type="term" value="F:DNA binding"/>
    <property type="evidence" value="ECO:0007669"/>
    <property type="project" value="InterPro"/>
</dbReference>
<dbReference type="Pfam" id="PF01381">
    <property type="entry name" value="HTH_3"/>
    <property type="match status" value="1"/>
</dbReference>
<comment type="caution">
    <text evidence="2">The sequence shown here is derived from an EMBL/GenBank/DDBJ whole genome shotgun (WGS) entry which is preliminary data.</text>
</comment>
<accession>A0A833JQJ5</accession>
<dbReference type="InterPro" id="IPR001387">
    <property type="entry name" value="Cro/C1-type_HTH"/>
</dbReference>
<sequence length="217" mass="24719">MADHRDFAQRLKLACDRSPNVPEYGKGQQTWFKDRMGVSQEAVRRWFEGESRPRPKLMAQLAKLLDVDEAWLALGTSTDMSDKERRQYKERVDAACYMVFGIFMAAGYSCAFADEPGDVDFYAIRGGKQTAVSVTTAWPKSKNVFVAPVRNEYQNKLNLCVVPVDTGVFETLVMDQDGIREYGEAKTDNILITVKREKQGYHTEGRVWTQLKDTNIL</sequence>
<organism evidence="2 3">
    <name type="scientific">Marinobacter nauticus</name>
    <name type="common">Marinobacter hydrocarbonoclasticus</name>
    <name type="synonym">Marinobacter aquaeolei</name>
    <dbReference type="NCBI Taxonomy" id="2743"/>
    <lineage>
        <taxon>Bacteria</taxon>
        <taxon>Pseudomonadati</taxon>
        <taxon>Pseudomonadota</taxon>
        <taxon>Gammaproteobacteria</taxon>
        <taxon>Pseudomonadales</taxon>
        <taxon>Marinobacteraceae</taxon>
        <taxon>Marinobacter</taxon>
    </lineage>
</organism>